<protein>
    <submittedName>
        <fullName evidence="1">Uncharacterized protein</fullName>
    </submittedName>
</protein>
<accession>A0A2S1QYR1</accession>
<proteinExistence type="predicted"/>
<dbReference type="AlphaFoldDB" id="A0A2S1QYR1"/>
<dbReference type="RefSeq" id="WP_108778181.1">
    <property type="nucleotide sequence ID" value="NZ_CP029186.1"/>
</dbReference>
<evidence type="ECO:0000313" key="1">
    <source>
        <dbReference type="EMBL" id="AWH85479.1"/>
    </source>
</evidence>
<organism evidence="1 2">
    <name type="scientific">Flavobacterium album</name>
    <dbReference type="NCBI Taxonomy" id="2175091"/>
    <lineage>
        <taxon>Bacteria</taxon>
        <taxon>Pseudomonadati</taxon>
        <taxon>Bacteroidota</taxon>
        <taxon>Flavobacteriia</taxon>
        <taxon>Flavobacteriales</taxon>
        <taxon>Flavobacteriaceae</taxon>
        <taxon>Flavobacterium</taxon>
    </lineage>
</organism>
<dbReference type="KEGG" id="falb:HYN59_10275"/>
<gene>
    <name evidence="1" type="ORF">HYN59_10275</name>
</gene>
<name>A0A2S1QYR1_9FLAO</name>
<evidence type="ECO:0000313" key="2">
    <source>
        <dbReference type="Proteomes" id="UP000244929"/>
    </source>
</evidence>
<sequence>MKYLLLLLLLISFEGFSQSKKIYYFDENGKPSTETIFKKTEVDGNKIIRYFDVDTAYIAKIYLFENYAKLNPNHLDSIKKHLENLSGKKLDASKPIVISYISANDPANIDPEYKTVNIYETSKWKESKKLMKRTDINLLWLQHPDNKSQINRYNLTGLMI</sequence>
<dbReference type="EMBL" id="CP029186">
    <property type="protein sequence ID" value="AWH85479.1"/>
    <property type="molecule type" value="Genomic_DNA"/>
</dbReference>
<dbReference type="OrthoDB" id="1416278at2"/>
<dbReference type="Proteomes" id="UP000244929">
    <property type="component" value="Chromosome"/>
</dbReference>
<reference evidence="1 2" key="1">
    <citation type="submission" date="2018-04" db="EMBL/GenBank/DDBJ databases">
        <title>Genome sequencing of Flavobacterium sp. HYN0059.</title>
        <authorList>
            <person name="Yi H."/>
            <person name="Baek C."/>
        </authorList>
    </citation>
    <scope>NUCLEOTIDE SEQUENCE [LARGE SCALE GENOMIC DNA]</scope>
    <source>
        <strain evidence="1 2">HYN0059</strain>
    </source>
</reference>
<keyword evidence="2" id="KW-1185">Reference proteome</keyword>